<accession>A0A2W1P4P9</accession>
<dbReference type="Pfam" id="PF04015">
    <property type="entry name" value="DUF362"/>
    <property type="match status" value="1"/>
</dbReference>
<dbReference type="AlphaFoldDB" id="A0A2W1P4P9"/>
<dbReference type="Proteomes" id="UP000214746">
    <property type="component" value="Unassembled WGS sequence"/>
</dbReference>
<dbReference type="Gene3D" id="3.40.50.11440">
    <property type="match status" value="1"/>
</dbReference>
<name>A0A2W1P4P9_PAEXE</name>
<reference evidence="2" key="1">
    <citation type="submission" date="2018-06" db="EMBL/GenBank/DDBJ databases">
        <title>Paenibacillus xerothermodurans sp. nov. an extremely dry heat resistant spore forming bacterium isolated from the soil of Cape Canaveral, Florida.</title>
        <authorList>
            <person name="Seuylemezian A."/>
            <person name="Kaur N."/>
            <person name="Patil P."/>
            <person name="Patil P."/>
            <person name="Mayilraj S."/>
            <person name="Vaishampayan P."/>
        </authorList>
    </citation>
    <scope>NUCLEOTIDE SEQUENCE [LARGE SCALE GENOMIC DNA]</scope>
    <source>
        <strain evidence="2">ATCC 27380</strain>
    </source>
</reference>
<organism evidence="2 3">
    <name type="scientific">Paenibacillus xerothermodurans</name>
    <dbReference type="NCBI Taxonomy" id="1977292"/>
    <lineage>
        <taxon>Bacteria</taxon>
        <taxon>Bacillati</taxon>
        <taxon>Bacillota</taxon>
        <taxon>Bacilli</taxon>
        <taxon>Bacillales</taxon>
        <taxon>Paenibacillaceae</taxon>
        <taxon>Paenibacillus</taxon>
    </lineage>
</organism>
<dbReference type="EMBL" id="NHRJ02000002">
    <property type="protein sequence ID" value="PZE22128.1"/>
    <property type="molecule type" value="Genomic_DNA"/>
</dbReference>
<proteinExistence type="predicted"/>
<evidence type="ECO:0000259" key="1">
    <source>
        <dbReference type="Pfam" id="PF04015"/>
    </source>
</evidence>
<sequence>MPASRTRRVFSRRISKCKRTIEPHTGGCCMSDKAGSIQVYPIKVHSQSPAVEDMAHSVGKAVDTLLNGSRSRNLQPGASVAVTAGSRGIANYVEILRCTVSALKARGFQPFVFAAMGTHGRGEAEGQREILDSMGMTENVLGCPVSCSSEVEQIDEFDAFGRRIPVYCAKEALQADGIVVVNRVKPHTSFRGEYESGLLKMMTVGMGRAKGADMFHSLGATHLADMIPLIGGSVLRQAPVIGGLAVLENAKEQTTVVEGIPDDRIMEREKALLELAKSFMPRLPVDKADLLIVGEMGKNYSGTGMDTNIIGRMRIQGVPEPANPFFTYIGVLRLSEPSHGNATGIGLADMTTQTLVDDIDKTAMYLNCATSGFIIRAAVPMTFAHDRALIAAAVDMLRIDDTSQLRMLLIRSTLHIEHLWVSEAVYEEVKNEPHIELTDDPKLLAFDEAGNLIW</sequence>
<evidence type="ECO:0000313" key="3">
    <source>
        <dbReference type="Proteomes" id="UP000214746"/>
    </source>
</evidence>
<protein>
    <recommendedName>
        <fullName evidence="1">DUF362 domain-containing protein</fullName>
    </recommendedName>
</protein>
<dbReference type="InterPro" id="IPR007160">
    <property type="entry name" value="DUF362"/>
</dbReference>
<keyword evidence="3" id="KW-1185">Reference proteome</keyword>
<feature type="domain" description="DUF362" evidence="1">
    <location>
        <begin position="93"/>
        <end position="262"/>
    </location>
</feature>
<comment type="caution">
    <text evidence="2">The sequence shown here is derived from an EMBL/GenBank/DDBJ whole genome shotgun (WGS) entry which is preliminary data.</text>
</comment>
<gene>
    <name evidence="2" type="ORF">CBW46_007020</name>
</gene>
<evidence type="ECO:0000313" key="2">
    <source>
        <dbReference type="EMBL" id="PZE22128.1"/>
    </source>
</evidence>
<dbReference type="OrthoDB" id="9788398at2"/>